<keyword evidence="2" id="KW-1185">Reference proteome</keyword>
<evidence type="ECO:0000313" key="1">
    <source>
        <dbReference type="EMBL" id="VTZ49473.1"/>
    </source>
</evidence>
<reference evidence="1 2" key="1">
    <citation type="submission" date="2019-05" db="EMBL/GenBank/DDBJ databases">
        <authorList>
            <person name="Farhan Ul Haque M."/>
        </authorList>
    </citation>
    <scope>NUCLEOTIDE SEQUENCE [LARGE SCALE GENOMIC DNA]</scope>
    <source>
        <strain evidence="1">2</strain>
    </source>
</reference>
<name>A0A8B6M537_METTU</name>
<dbReference type="EMBL" id="CABFMQ020000073">
    <property type="protein sequence ID" value="VTZ49473.1"/>
    <property type="molecule type" value="Genomic_DNA"/>
</dbReference>
<organism evidence="1 2">
    <name type="scientific">Methylocella tundrae</name>
    <dbReference type="NCBI Taxonomy" id="227605"/>
    <lineage>
        <taxon>Bacteria</taxon>
        <taxon>Pseudomonadati</taxon>
        <taxon>Pseudomonadota</taxon>
        <taxon>Alphaproteobacteria</taxon>
        <taxon>Hyphomicrobiales</taxon>
        <taxon>Beijerinckiaceae</taxon>
        <taxon>Methylocella</taxon>
    </lineage>
</organism>
<dbReference type="Proteomes" id="UP000485880">
    <property type="component" value="Unassembled WGS sequence"/>
</dbReference>
<proteinExistence type="predicted"/>
<gene>
    <name evidence="1" type="ORF">MPC4_170004</name>
</gene>
<accession>A0A8B6M537</accession>
<protein>
    <submittedName>
        <fullName evidence="1">Uncharacterized protein</fullName>
    </submittedName>
</protein>
<sequence length="91" mass="9655">MDSQARYVIDKCGGPKAVATMLGIKLASVYKWTYPKERGGTNGLIPSTHQGELLNRARAAGIELTPDDFFQFAEIVAPAEAPPFSTAGGVS</sequence>
<dbReference type="AlphaFoldDB" id="A0A8B6M537"/>
<evidence type="ECO:0000313" key="2">
    <source>
        <dbReference type="Proteomes" id="UP000485880"/>
    </source>
</evidence>
<dbReference type="RefSeq" id="WP_174511802.1">
    <property type="nucleotide sequence ID" value="NZ_CABFMQ020000073.1"/>
</dbReference>
<comment type="caution">
    <text evidence="1">The sequence shown here is derived from an EMBL/GenBank/DDBJ whole genome shotgun (WGS) entry which is preliminary data.</text>
</comment>